<dbReference type="InterPro" id="IPR004330">
    <property type="entry name" value="FAR1_DNA_bnd_dom"/>
</dbReference>
<feature type="region of interest" description="Disordered" evidence="1">
    <location>
        <begin position="1"/>
        <end position="46"/>
    </location>
</feature>
<accession>A0A8R7RCU8</accession>
<dbReference type="PANTHER" id="PTHR47718:SF14">
    <property type="entry name" value="SWIM-TYPE DOMAIN-CONTAINING PROTEIN"/>
    <property type="match status" value="1"/>
</dbReference>
<reference evidence="4" key="1">
    <citation type="journal article" date="2013" name="Nature">
        <title>Draft genome of the wheat A-genome progenitor Triticum urartu.</title>
        <authorList>
            <person name="Ling H.Q."/>
            <person name="Zhao S."/>
            <person name="Liu D."/>
            <person name="Wang J."/>
            <person name="Sun H."/>
            <person name="Zhang C."/>
            <person name="Fan H."/>
            <person name="Li D."/>
            <person name="Dong L."/>
            <person name="Tao Y."/>
            <person name="Gao C."/>
            <person name="Wu H."/>
            <person name="Li Y."/>
            <person name="Cui Y."/>
            <person name="Guo X."/>
            <person name="Zheng S."/>
            <person name="Wang B."/>
            <person name="Yu K."/>
            <person name="Liang Q."/>
            <person name="Yang W."/>
            <person name="Lou X."/>
            <person name="Chen J."/>
            <person name="Feng M."/>
            <person name="Jian J."/>
            <person name="Zhang X."/>
            <person name="Luo G."/>
            <person name="Jiang Y."/>
            <person name="Liu J."/>
            <person name="Wang Z."/>
            <person name="Sha Y."/>
            <person name="Zhang B."/>
            <person name="Wu H."/>
            <person name="Tang D."/>
            <person name="Shen Q."/>
            <person name="Xue P."/>
            <person name="Zou S."/>
            <person name="Wang X."/>
            <person name="Liu X."/>
            <person name="Wang F."/>
            <person name="Yang Y."/>
            <person name="An X."/>
            <person name="Dong Z."/>
            <person name="Zhang K."/>
            <person name="Zhang X."/>
            <person name="Luo M.C."/>
            <person name="Dvorak J."/>
            <person name="Tong Y."/>
            <person name="Wang J."/>
            <person name="Yang H."/>
            <person name="Li Z."/>
            <person name="Wang D."/>
            <person name="Zhang A."/>
            <person name="Wang J."/>
        </authorList>
    </citation>
    <scope>NUCLEOTIDE SEQUENCE</scope>
    <source>
        <strain evidence="4">cv. G1812</strain>
    </source>
</reference>
<feature type="domain" description="FAR1" evidence="2">
    <location>
        <begin position="89"/>
        <end position="182"/>
    </location>
</feature>
<dbReference type="Gramene" id="TuG1812S0003023200.01.T01">
    <property type="protein sequence ID" value="TuG1812S0003023200.01.T01.s_cds27003"/>
    <property type="gene ID" value="TuG1812S0003023200.01"/>
</dbReference>
<dbReference type="Pfam" id="PF03101">
    <property type="entry name" value="FAR1"/>
    <property type="match status" value="1"/>
</dbReference>
<keyword evidence="4" id="KW-1185">Reference proteome</keyword>
<dbReference type="PANTHER" id="PTHR47718">
    <property type="entry name" value="OS01G0519700 PROTEIN"/>
    <property type="match status" value="1"/>
</dbReference>
<organism evidence="3 4">
    <name type="scientific">Triticum urartu</name>
    <name type="common">Red wild einkorn</name>
    <name type="synonym">Crithodium urartu</name>
    <dbReference type="NCBI Taxonomy" id="4572"/>
    <lineage>
        <taxon>Eukaryota</taxon>
        <taxon>Viridiplantae</taxon>
        <taxon>Streptophyta</taxon>
        <taxon>Embryophyta</taxon>
        <taxon>Tracheophyta</taxon>
        <taxon>Spermatophyta</taxon>
        <taxon>Magnoliopsida</taxon>
        <taxon>Liliopsida</taxon>
        <taxon>Poales</taxon>
        <taxon>Poaceae</taxon>
        <taxon>BOP clade</taxon>
        <taxon>Pooideae</taxon>
        <taxon>Triticodae</taxon>
        <taxon>Triticeae</taxon>
        <taxon>Triticinae</taxon>
        <taxon>Triticum</taxon>
    </lineage>
</organism>
<proteinExistence type="predicted"/>
<dbReference type="AlphaFoldDB" id="A0A8R7RCU8"/>
<protein>
    <recommendedName>
        <fullName evidence="2">FAR1 domain-containing protein</fullName>
    </recommendedName>
</protein>
<dbReference type="EnsemblPlants" id="TuG1812S0003023200.01.T01">
    <property type="protein sequence ID" value="TuG1812S0003023200.01.T01.s_cds27003"/>
    <property type="gene ID" value="TuG1812S0003023200.01"/>
</dbReference>
<dbReference type="Proteomes" id="UP000015106">
    <property type="component" value="Unassembled WGS sequence"/>
</dbReference>
<evidence type="ECO:0000313" key="4">
    <source>
        <dbReference type="Proteomes" id="UP000015106"/>
    </source>
</evidence>
<evidence type="ECO:0000256" key="1">
    <source>
        <dbReference type="SAM" id="MobiDB-lite"/>
    </source>
</evidence>
<sequence>MDDKGNDGKNLGERGMDNKDMGHRGNEGKGMDDKDNEDAGKDGIDMDDVHMQGKGIDDKGMAGSYLNECMEYLEIVKKTFRTEEEAYMFYVGYARKKGFGVRKDDLKCRGPGPKQNAYRRTYKCCKQGCRALKHFNRAERKRTPRGLSRCGCPALFQVELQDSSGLWLVKNFVDKHNHLLVPADLTPYLSAHRRMTNAQKADVIEYAVGGLRTHQIMNVMEKNARGPDKLGFIDRDLYNNVSIQKKRKIEGSDARYLLSYMIAQKKADPEFFFKYTKDNEGYLRNIF</sequence>
<name>A0A8R7RCU8_TRIUA</name>
<evidence type="ECO:0000313" key="3">
    <source>
        <dbReference type="EnsemblPlants" id="TuG1812S0003023200.01.T01.s_cds27003"/>
    </source>
</evidence>
<reference evidence="3" key="2">
    <citation type="submission" date="2022-06" db="UniProtKB">
        <authorList>
            <consortium name="EnsemblPlants"/>
        </authorList>
    </citation>
    <scope>IDENTIFICATION</scope>
</reference>
<evidence type="ECO:0000259" key="2">
    <source>
        <dbReference type="Pfam" id="PF03101"/>
    </source>
</evidence>